<organism evidence="2 3">
    <name type="scientific">Chionoecetes opilio</name>
    <name type="common">Atlantic snow crab</name>
    <name type="synonym">Cancer opilio</name>
    <dbReference type="NCBI Taxonomy" id="41210"/>
    <lineage>
        <taxon>Eukaryota</taxon>
        <taxon>Metazoa</taxon>
        <taxon>Ecdysozoa</taxon>
        <taxon>Arthropoda</taxon>
        <taxon>Crustacea</taxon>
        <taxon>Multicrustacea</taxon>
        <taxon>Malacostraca</taxon>
        <taxon>Eumalacostraca</taxon>
        <taxon>Eucarida</taxon>
        <taxon>Decapoda</taxon>
        <taxon>Pleocyemata</taxon>
        <taxon>Brachyura</taxon>
        <taxon>Eubrachyura</taxon>
        <taxon>Majoidea</taxon>
        <taxon>Majidae</taxon>
        <taxon>Chionoecetes</taxon>
    </lineage>
</organism>
<name>A0A8J8WN62_CHIOP</name>
<accession>A0A8J8WN62</accession>
<reference evidence="2" key="1">
    <citation type="submission" date="2020-07" db="EMBL/GenBank/DDBJ databases">
        <title>The High-quality genome of the commercially important snow crab, Chionoecetes opilio.</title>
        <authorList>
            <person name="Jeong J.-H."/>
            <person name="Ryu S."/>
        </authorList>
    </citation>
    <scope>NUCLEOTIDE SEQUENCE</scope>
    <source>
        <strain evidence="2">MADBK_172401_WGS</strain>
        <tissue evidence="2">Digestive gland</tissue>
    </source>
</reference>
<gene>
    <name evidence="2" type="ORF">GWK47_025399</name>
</gene>
<dbReference type="Proteomes" id="UP000770661">
    <property type="component" value="Unassembled WGS sequence"/>
</dbReference>
<comment type="caution">
    <text evidence="2">The sequence shown here is derived from an EMBL/GenBank/DDBJ whole genome shotgun (WGS) entry which is preliminary data.</text>
</comment>
<protein>
    <submittedName>
        <fullName evidence="2">Uncharacterized protein</fullName>
    </submittedName>
</protein>
<evidence type="ECO:0000313" key="3">
    <source>
        <dbReference type="Proteomes" id="UP000770661"/>
    </source>
</evidence>
<dbReference type="AlphaFoldDB" id="A0A8J8WN62"/>
<evidence type="ECO:0000256" key="1">
    <source>
        <dbReference type="SAM" id="MobiDB-lite"/>
    </source>
</evidence>
<evidence type="ECO:0000313" key="2">
    <source>
        <dbReference type="EMBL" id="KAG0701094.1"/>
    </source>
</evidence>
<proteinExistence type="predicted"/>
<dbReference type="EMBL" id="JACEEZ010025408">
    <property type="protein sequence ID" value="KAG0701094.1"/>
    <property type="molecule type" value="Genomic_DNA"/>
</dbReference>
<feature type="region of interest" description="Disordered" evidence="1">
    <location>
        <begin position="58"/>
        <end position="93"/>
    </location>
</feature>
<keyword evidence="3" id="KW-1185">Reference proteome</keyword>
<sequence length="239" mass="26220">MEEVLGLVPGGQTPLTMMREVVLVGGAMPQDFLSSSLAANAKSPIFLSLLPGRDAKSPGFLSSSWPRRKSPPGVPLLTSPPITPRPSTEPQRPRCKAICGETPGPLFPFGRPDPLKTTRPTSIHHTGTLNPYPVCDLRARPAWDFLVAALSFVPPVPEGEPTNCAPITHHRDARSLFQLYPRRPWESGGLSRCQGAGEIYILYGTKELVKTKEEIRHKPEITFCFVPSERNLISRALVK</sequence>